<accession>A0ABT5Z1I6</accession>
<evidence type="ECO:0000313" key="4">
    <source>
        <dbReference type="Proteomes" id="UP001220022"/>
    </source>
</evidence>
<organism evidence="3 4">
    <name type="scientific">Streptantibioticus ferralitis</name>
    <dbReference type="NCBI Taxonomy" id="236510"/>
    <lineage>
        <taxon>Bacteria</taxon>
        <taxon>Bacillati</taxon>
        <taxon>Actinomycetota</taxon>
        <taxon>Actinomycetes</taxon>
        <taxon>Kitasatosporales</taxon>
        <taxon>Streptomycetaceae</taxon>
        <taxon>Streptantibioticus</taxon>
    </lineage>
</organism>
<dbReference type="InterPro" id="IPR011048">
    <property type="entry name" value="Haem_d1_sf"/>
</dbReference>
<dbReference type="InterPro" id="IPR015943">
    <property type="entry name" value="WD40/YVTN_repeat-like_dom_sf"/>
</dbReference>
<evidence type="ECO:0000259" key="2">
    <source>
        <dbReference type="PROSITE" id="PS50927"/>
    </source>
</evidence>
<comment type="caution">
    <text evidence="3">The sequence shown here is derived from an EMBL/GenBank/DDBJ whole genome shotgun (WGS) entry which is preliminary data.</text>
</comment>
<keyword evidence="4" id="KW-1185">Reference proteome</keyword>
<feature type="domain" description="Bulb-type lectin" evidence="2">
    <location>
        <begin position="781"/>
        <end position="900"/>
    </location>
</feature>
<evidence type="ECO:0000256" key="1">
    <source>
        <dbReference type="SAM" id="SignalP"/>
    </source>
</evidence>
<dbReference type="PROSITE" id="PS50927">
    <property type="entry name" value="BULB_LECTIN"/>
    <property type="match status" value="2"/>
</dbReference>
<feature type="chain" id="PRO_5045250431" description="Bulb-type lectin domain-containing protein" evidence="1">
    <location>
        <begin position="27"/>
        <end position="910"/>
    </location>
</feature>
<feature type="domain" description="Bulb-type lectin" evidence="2">
    <location>
        <begin position="663"/>
        <end position="779"/>
    </location>
</feature>
<dbReference type="PROSITE" id="PS51257">
    <property type="entry name" value="PROKAR_LIPOPROTEIN"/>
    <property type="match status" value="1"/>
</dbReference>
<dbReference type="RefSeq" id="WP_275815985.1">
    <property type="nucleotide sequence ID" value="NZ_BAAANM010000022.1"/>
</dbReference>
<dbReference type="SUPFAM" id="SSF51110">
    <property type="entry name" value="alpha-D-mannose-specific plant lectins"/>
    <property type="match status" value="2"/>
</dbReference>
<gene>
    <name evidence="3" type="ORF">P2L57_18875</name>
</gene>
<dbReference type="Proteomes" id="UP001220022">
    <property type="component" value="Unassembled WGS sequence"/>
</dbReference>
<dbReference type="InterPro" id="IPR036426">
    <property type="entry name" value="Bulb-type_lectin_dom_sf"/>
</dbReference>
<dbReference type="InterPro" id="IPR001480">
    <property type="entry name" value="Bulb-type_lectin_dom"/>
</dbReference>
<dbReference type="Gene3D" id="2.130.10.10">
    <property type="entry name" value="YVTN repeat-like/Quinoprotein amine dehydrogenase"/>
    <property type="match status" value="1"/>
</dbReference>
<dbReference type="CDD" id="cd00028">
    <property type="entry name" value="B_lectin"/>
    <property type="match status" value="1"/>
</dbReference>
<feature type="signal peptide" evidence="1">
    <location>
        <begin position="1"/>
        <end position="26"/>
    </location>
</feature>
<keyword evidence="1" id="KW-0732">Signal</keyword>
<dbReference type="SMART" id="SM00108">
    <property type="entry name" value="B_lectin"/>
    <property type="match status" value="2"/>
</dbReference>
<name>A0ABT5Z1I6_9ACTN</name>
<dbReference type="Gene3D" id="2.90.10.10">
    <property type="entry name" value="Bulb-type lectin domain"/>
    <property type="match status" value="4"/>
</dbReference>
<sequence>MAQRALIRGSIAVAATCAMASGFACATAPSALADAPTETVIPAAPRYQPPRDEVAFAGPGGFLHRHEGPPEWVWTKYSGGPDIPVPGLHGRGAGSSGAGSDVVATLANGGVQLQDMDAGTTATIVPPSGQRYIGTFGTSVLTYMRAADGTTASIHVLTMVGGQQTDTLVSGWPAGATLSGALAGNANSAVLEYTDSTGRRLALLNLATGQVTPVFGPMASPPSAVVTDKYVGWYASDMDGTLHVLKRSDLSAPETTLQVPLNGTTETAVRYFAIVGDSAVFTYDWVQGYSAANDQFGDPLAAMPLTGGTVAPILDHGDHDTLSPYPGGAIVVGGTSLNDWAARRVTIDASGTPTLAAVDSDPPMPSPISGVSLAGGRLVTLEFSNVKGANTFARTVQLGNPPSYDARTSFPALSVSDCMNTGCPEIGTGDGRIVQQASNGYGAVVEGPTGSADVDPGMSGGTVVDSDGRFVIYDNTSTGKQYIGDTTLKTSTNVLFTRPITGAALSGETLWTANSTTGSISSTDLATQQTTGTVPLGAPCVPSEVQAAAGRWIYWSCGASGPAGVHDLATGKDVSVPPGPSELGDGFVVEHDMTAGKLMLTDVHTGTTVTSDLAALPPLTWLPTDDRQVAWAVDKYAGGIAYVDAQENVHIVDPHIPASPAAGYRLLPGQRLNPGDSLTSGSMRLVMQSDGNLVAYLKAGGSAAPAEWASGTSGHPGAYAVMQTDGNLVVYSQNGGPGIGGMLWSSGTPGNPGAHATLQDDGNLVIYRQGTSDPGNSLWATGSYAPSQTIAAGQVIKPGWWTQGQRTFLVMQRDGNLVMYRKRDGKAIWSSGTYGHPGAYAVMQNDGNLVIYRSGGGSSTGGALWASRTYGHADAYAIMQDDGNLVIYKSGGGPSSGGALWASNTWSTAS</sequence>
<dbReference type="SUPFAM" id="SSF63825">
    <property type="entry name" value="YWTD domain"/>
    <property type="match status" value="1"/>
</dbReference>
<proteinExistence type="predicted"/>
<evidence type="ECO:0000313" key="3">
    <source>
        <dbReference type="EMBL" id="MDF2257706.1"/>
    </source>
</evidence>
<reference evidence="3 4" key="1">
    <citation type="submission" date="2023-03" db="EMBL/GenBank/DDBJ databases">
        <title>Draft genome sequence of type strain Streptomyces ferralitis JCM 14344.</title>
        <authorList>
            <person name="Klaysubun C."/>
            <person name="Duangmal K."/>
        </authorList>
    </citation>
    <scope>NUCLEOTIDE SEQUENCE [LARGE SCALE GENOMIC DNA]</scope>
    <source>
        <strain evidence="3 4">JCM 14344</strain>
    </source>
</reference>
<protein>
    <recommendedName>
        <fullName evidence="2">Bulb-type lectin domain-containing protein</fullName>
    </recommendedName>
</protein>
<dbReference type="SUPFAM" id="SSF51004">
    <property type="entry name" value="C-terminal (heme d1) domain of cytochrome cd1-nitrite reductase"/>
    <property type="match status" value="1"/>
</dbReference>
<dbReference type="EMBL" id="JARHTQ010000011">
    <property type="protein sequence ID" value="MDF2257706.1"/>
    <property type="molecule type" value="Genomic_DNA"/>
</dbReference>